<organism evidence="3 4">
    <name type="scientific">Hydrogenispora ethanolica</name>
    <dbReference type="NCBI Taxonomy" id="1082276"/>
    <lineage>
        <taxon>Bacteria</taxon>
        <taxon>Bacillati</taxon>
        <taxon>Bacillota</taxon>
        <taxon>Hydrogenispora</taxon>
    </lineage>
</organism>
<reference evidence="3 4" key="1">
    <citation type="submission" date="2019-03" db="EMBL/GenBank/DDBJ databases">
        <title>Genomic Encyclopedia of Type Strains, Phase IV (KMG-IV): sequencing the most valuable type-strain genomes for metagenomic binning, comparative biology and taxonomic classification.</title>
        <authorList>
            <person name="Goeker M."/>
        </authorList>
    </citation>
    <scope>NUCLEOTIDE SEQUENCE [LARGE SCALE GENOMIC DNA]</scope>
    <source>
        <strain evidence="3 4">LX-B</strain>
    </source>
</reference>
<proteinExistence type="predicted"/>
<evidence type="ECO:0000256" key="1">
    <source>
        <dbReference type="SAM" id="MobiDB-lite"/>
    </source>
</evidence>
<dbReference type="Pfam" id="PF03703">
    <property type="entry name" value="bPH_2"/>
    <property type="match status" value="1"/>
</dbReference>
<feature type="domain" description="YdbS-like PH" evidence="2">
    <location>
        <begin position="306"/>
        <end position="377"/>
    </location>
</feature>
<feature type="region of interest" description="Disordered" evidence="1">
    <location>
        <begin position="172"/>
        <end position="208"/>
    </location>
</feature>
<feature type="compositionally biased region" description="Polar residues" evidence="1">
    <location>
        <begin position="229"/>
        <end position="238"/>
    </location>
</feature>
<evidence type="ECO:0000313" key="4">
    <source>
        <dbReference type="Proteomes" id="UP000295008"/>
    </source>
</evidence>
<dbReference type="EMBL" id="SLUN01000015">
    <property type="protein sequence ID" value="TCL66585.1"/>
    <property type="molecule type" value="Genomic_DNA"/>
</dbReference>
<name>A0A4R1RK75_HYDET</name>
<gene>
    <name evidence="3" type="ORF">EDC14_1015128</name>
</gene>
<evidence type="ECO:0000313" key="3">
    <source>
        <dbReference type="EMBL" id="TCL66585.1"/>
    </source>
</evidence>
<comment type="caution">
    <text evidence="3">The sequence shown here is derived from an EMBL/GenBank/DDBJ whole genome shotgun (WGS) entry which is preliminary data.</text>
</comment>
<evidence type="ECO:0000259" key="2">
    <source>
        <dbReference type="Pfam" id="PF03703"/>
    </source>
</evidence>
<sequence>MMPKCGECGAFFEGDGWTCPICGTTVTAGTTDRIRSEQSEMARIDAQRVASLGKDTIATKASEASFPQTDAGGPENAADRAMEFEMQLEVGSASETGSREGSAAAERGFDEVPGHLGKGLIKPQVKALEPDGYHFRYDEPKLNFVKTDYLQEKTAEFRVSGEDMEKLKEIKALETDQSSVPSPEDTEVKETGPELSETPGSGGAGAVSATEMQDNVGETELPIAPGTVTPESGSQSEAENIGETEAETISAENAEAVTPDLTPAAEGELGPAENEILPEPELVVEPEAETLWTGVRTRYGFASKDGYRITNREIRALGSYGQTLDTVEISAVTAVRAERPFPGRLFGVGDVQIYTRNAVTPVLTLKSVKEPAKVQRLLEELIRVR</sequence>
<feature type="region of interest" description="Disordered" evidence="1">
    <location>
        <begin position="220"/>
        <end position="245"/>
    </location>
</feature>
<protein>
    <submittedName>
        <fullName evidence="3">PH (Pleckstrin Homology) domain-containing protein</fullName>
    </submittedName>
</protein>
<accession>A0A4R1RK75</accession>
<dbReference type="InterPro" id="IPR005182">
    <property type="entry name" value="YdbS-like_PH"/>
</dbReference>
<dbReference type="Proteomes" id="UP000295008">
    <property type="component" value="Unassembled WGS sequence"/>
</dbReference>
<keyword evidence="4" id="KW-1185">Reference proteome</keyword>
<dbReference type="AlphaFoldDB" id="A0A4R1RK75"/>